<evidence type="ECO:0000256" key="1">
    <source>
        <dbReference type="ARBA" id="ARBA00022676"/>
    </source>
</evidence>
<evidence type="ECO:0000313" key="6">
    <source>
        <dbReference type="Proteomes" id="UP000218238"/>
    </source>
</evidence>
<dbReference type="InterPro" id="IPR049625">
    <property type="entry name" value="Glyco_transf_61_cat"/>
</dbReference>
<proteinExistence type="predicted"/>
<protein>
    <recommendedName>
        <fullName evidence="4">Glycosyltransferase 61 catalytic domain-containing protein</fullName>
    </recommendedName>
</protein>
<organism evidence="5 6">
    <name type="scientific">Brunnivagina elsteri CCALA 953</name>
    <dbReference type="NCBI Taxonomy" id="987040"/>
    <lineage>
        <taxon>Bacteria</taxon>
        <taxon>Bacillati</taxon>
        <taxon>Cyanobacteriota</taxon>
        <taxon>Cyanophyceae</taxon>
        <taxon>Nostocales</taxon>
        <taxon>Calotrichaceae</taxon>
        <taxon>Brunnivagina</taxon>
    </lineage>
</organism>
<comment type="caution">
    <text evidence="5">The sequence shown here is derived from an EMBL/GenBank/DDBJ whole genome shotgun (WGS) entry which is preliminary data.</text>
</comment>
<dbReference type="PANTHER" id="PTHR20961">
    <property type="entry name" value="GLYCOSYLTRANSFERASE"/>
    <property type="match status" value="1"/>
</dbReference>
<dbReference type="GO" id="GO:0016757">
    <property type="term" value="F:glycosyltransferase activity"/>
    <property type="evidence" value="ECO:0007669"/>
    <property type="project" value="UniProtKB-KW"/>
</dbReference>
<keyword evidence="6" id="KW-1185">Reference proteome</keyword>
<dbReference type="InterPro" id="IPR007657">
    <property type="entry name" value="Glycosyltransferase_61"/>
</dbReference>
<feature type="domain" description="Glycosyltransferase 61 catalytic" evidence="4">
    <location>
        <begin position="158"/>
        <end position="331"/>
    </location>
</feature>
<keyword evidence="2" id="KW-0808">Transferase</keyword>
<evidence type="ECO:0000256" key="2">
    <source>
        <dbReference type="ARBA" id="ARBA00022679"/>
    </source>
</evidence>
<accession>A0A2A2TMR0</accession>
<dbReference type="Proteomes" id="UP000218238">
    <property type="component" value="Unassembled WGS sequence"/>
</dbReference>
<dbReference type="RefSeq" id="WP_095720763.1">
    <property type="nucleotide sequence ID" value="NZ_NTFS01000038.1"/>
</dbReference>
<evidence type="ECO:0000313" key="5">
    <source>
        <dbReference type="EMBL" id="PAX59722.1"/>
    </source>
</evidence>
<dbReference type="AlphaFoldDB" id="A0A2A2TMR0"/>
<dbReference type="Pfam" id="PF04577">
    <property type="entry name" value="Glyco_transf_61"/>
    <property type="match status" value="1"/>
</dbReference>
<name>A0A2A2TMR0_9CYAN</name>
<reference evidence="5 6" key="1">
    <citation type="submission" date="2017-08" db="EMBL/GenBank/DDBJ databases">
        <title>Draft genome sequence of filamentous cyanobacterium Calothrix elsteri CCALA 953.</title>
        <authorList>
            <person name="Gagunashvili A.N."/>
            <person name="Elster J."/>
            <person name="Andresson O.S."/>
        </authorList>
    </citation>
    <scope>NUCLEOTIDE SEQUENCE [LARGE SCALE GENOMIC DNA]</scope>
    <source>
        <strain evidence="5 6">CCALA 953</strain>
    </source>
</reference>
<evidence type="ECO:0000259" key="4">
    <source>
        <dbReference type="Pfam" id="PF04577"/>
    </source>
</evidence>
<keyword evidence="3" id="KW-0325">Glycoprotein</keyword>
<evidence type="ECO:0000256" key="3">
    <source>
        <dbReference type="ARBA" id="ARBA00023180"/>
    </source>
</evidence>
<keyword evidence="1" id="KW-0328">Glycosyltransferase</keyword>
<sequence>MVIYNSKKCSFVEFIFNNFPVNSEILGSPKGFYLHTLDWIKAYKNNKNFCESSYISVHPKHTVVRSRLPKTIDGKIPLEFQDELQHEFPETFVATIPKGRAWSDCAVISPDDKLLADVSRVYVPTTEHPIFRKLKLRPSTYIDRTVCILPVLSGDHNYFHWMFEVLPRIHLLEKSGFNIQEIDHFFLNECRYSFHHETLAALGIPLKKIIEHNKISHIKAKQIVLPSLAGDTPSMAPWVCNFLRDKFLNGTTNKKSLKRIYINRIDAKYRKILNEAQIIDFLSKFGFESLTLALMSVAEQAEIFSSADVIVAPHGAGLANIVFCKPETKVVDIFMPEHINPCYWFLSNCMSLDYYCIFGEKLHESQTEECHTFKKNFEINIKNLSKILEIAGVH</sequence>
<dbReference type="EMBL" id="NTFS01000038">
    <property type="protein sequence ID" value="PAX59722.1"/>
    <property type="molecule type" value="Genomic_DNA"/>
</dbReference>
<gene>
    <name evidence="5" type="ORF">CK510_05680</name>
</gene>
<dbReference type="OrthoDB" id="182122at2"/>